<keyword evidence="7" id="KW-0479">Metal-binding</keyword>
<evidence type="ECO:0000256" key="2">
    <source>
        <dbReference type="ARBA" id="ARBA00001947"/>
    </source>
</evidence>
<dbReference type="Pfam" id="PF00753">
    <property type="entry name" value="Lactamase_B"/>
    <property type="match status" value="1"/>
</dbReference>
<dbReference type="InterPro" id="IPR050855">
    <property type="entry name" value="NDM-1-like"/>
</dbReference>
<evidence type="ECO:0000256" key="1">
    <source>
        <dbReference type="ARBA" id="ARBA00001526"/>
    </source>
</evidence>
<dbReference type="AlphaFoldDB" id="A0A4Y8S7Q0"/>
<dbReference type="PANTHER" id="PTHR42951:SF4">
    <property type="entry name" value="ACYL-COENZYME A THIOESTERASE MBLAC2"/>
    <property type="match status" value="1"/>
</dbReference>
<dbReference type="GO" id="GO:0046677">
    <property type="term" value="P:response to antibiotic"/>
    <property type="evidence" value="ECO:0007669"/>
    <property type="project" value="UniProtKB-KW"/>
</dbReference>
<dbReference type="InterPro" id="IPR036866">
    <property type="entry name" value="RibonucZ/Hydroxyglut_hydro"/>
</dbReference>
<dbReference type="PROSITE" id="PS00744">
    <property type="entry name" value="BETA_LACTAMASE_B_2"/>
    <property type="match status" value="1"/>
</dbReference>
<evidence type="ECO:0000256" key="3">
    <source>
        <dbReference type="ARBA" id="ARBA00004418"/>
    </source>
</evidence>
<keyword evidence="8" id="KW-0732">Signal</keyword>
<comment type="catalytic activity">
    <reaction evidence="1">
        <text>a beta-lactam + H2O = a substituted beta-amino acid</text>
        <dbReference type="Rhea" id="RHEA:20401"/>
        <dbReference type="ChEBI" id="CHEBI:15377"/>
        <dbReference type="ChEBI" id="CHEBI:35627"/>
        <dbReference type="ChEBI" id="CHEBI:140347"/>
        <dbReference type="EC" id="3.5.2.6"/>
    </reaction>
</comment>
<comment type="cofactor">
    <cofactor evidence="2">
        <name>Zn(2+)</name>
        <dbReference type="ChEBI" id="CHEBI:29105"/>
    </cofactor>
</comment>
<comment type="similarity">
    <text evidence="4">Belongs to the metallo-beta-lactamase superfamily. Class-B beta-lactamase family.</text>
</comment>
<feature type="domain" description="Metallo-beta-lactamase" evidence="13">
    <location>
        <begin position="76"/>
        <end position="246"/>
    </location>
</feature>
<dbReference type="EC" id="3.5.2.6" evidence="6"/>
<sequence>MTLAVTFFYGLDSSSELPQKIYFYSMKFKLLVLLLMLSPRLFAQKTEPQIIITPLTKNYYVVTSHGYPDKDSEPYPANSLFVVTDAGIVLIDTPWGEAQTQQLIDTVEKTYHKKIVLCIATHFHDDKVIGFDILKKAGTKTYSSTLTYQLAKKEHNKLPEFTFGHDTTFTIGSLTLKTYFPGEGHTKDNIVVWFPNDLVLVGGCLVKSLDTDSEGFIGDANLKNWSTAIENVIKYYGHAKYIIPGHLGWQGGVEQLSHTMDVVK</sequence>
<accession>A0A4Y8S7Q0</accession>
<comment type="subunit">
    <text evidence="5">Monomer.</text>
</comment>
<keyword evidence="9" id="KW-0574">Periplasm</keyword>
<evidence type="ECO:0000256" key="10">
    <source>
        <dbReference type="ARBA" id="ARBA00022801"/>
    </source>
</evidence>
<dbReference type="PANTHER" id="PTHR42951">
    <property type="entry name" value="METALLO-BETA-LACTAMASE DOMAIN-CONTAINING"/>
    <property type="match status" value="1"/>
</dbReference>
<gene>
    <name evidence="14" type="primary">bla</name>
    <name evidence="14" type="ORF">E2R66_20585</name>
</gene>
<evidence type="ECO:0000256" key="8">
    <source>
        <dbReference type="ARBA" id="ARBA00022729"/>
    </source>
</evidence>
<evidence type="ECO:0000256" key="11">
    <source>
        <dbReference type="ARBA" id="ARBA00022833"/>
    </source>
</evidence>
<dbReference type="SMART" id="SM00849">
    <property type="entry name" value="Lactamase_B"/>
    <property type="match status" value="1"/>
</dbReference>
<dbReference type="GO" id="GO:0017001">
    <property type="term" value="P:antibiotic catabolic process"/>
    <property type="evidence" value="ECO:0007669"/>
    <property type="project" value="InterPro"/>
</dbReference>
<keyword evidence="10" id="KW-0378">Hydrolase</keyword>
<proteinExistence type="inferred from homology"/>
<protein>
    <recommendedName>
        <fullName evidence="6">beta-lactamase</fullName>
        <ecNumber evidence="6">3.5.2.6</ecNumber>
    </recommendedName>
</protein>
<dbReference type="NCBIfam" id="NF033088">
    <property type="entry name" value="bla_subclass_B1"/>
    <property type="match status" value="1"/>
</dbReference>
<keyword evidence="15" id="KW-1185">Reference proteome</keyword>
<dbReference type="NCBIfam" id="NF012229">
    <property type="entry name" value="bla_class_B_core"/>
    <property type="match status" value="1"/>
</dbReference>
<evidence type="ECO:0000313" key="15">
    <source>
        <dbReference type="Proteomes" id="UP000297540"/>
    </source>
</evidence>
<dbReference type="GO" id="GO:0008270">
    <property type="term" value="F:zinc ion binding"/>
    <property type="evidence" value="ECO:0007669"/>
    <property type="project" value="InterPro"/>
</dbReference>
<dbReference type="GO" id="GO:0042597">
    <property type="term" value="C:periplasmic space"/>
    <property type="evidence" value="ECO:0007669"/>
    <property type="project" value="UniProtKB-SubCell"/>
</dbReference>
<keyword evidence="11" id="KW-0862">Zinc</keyword>
<evidence type="ECO:0000256" key="12">
    <source>
        <dbReference type="ARBA" id="ARBA00023251"/>
    </source>
</evidence>
<dbReference type="EMBL" id="SOZE01000025">
    <property type="protein sequence ID" value="TFF34968.1"/>
    <property type="molecule type" value="Genomic_DNA"/>
</dbReference>
<evidence type="ECO:0000256" key="7">
    <source>
        <dbReference type="ARBA" id="ARBA00022723"/>
    </source>
</evidence>
<evidence type="ECO:0000256" key="4">
    <source>
        <dbReference type="ARBA" id="ARBA00005250"/>
    </source>
</evidence>
<dbReference type="InterPro" id="IPR058199">
    <property type="entry name" value="BlaB//VIM/IMP-1"/>
</dbReference>
<dbReference type="Proteomes" id="UP000297540">
    <property type="component" value="Unassembled WGS sequence"/>
</dbReference>
<evidence type="ECO:0000313" key="14">
    <source>
        <dbReference type="EMBL" id="TFF34968.1"/>
    </source>
</evidence>
<organism evidence="14 15">
    <name type="scientific">Mucilaginibacter psychrotolerans</name>
    <dbReference type="NCBI Taxonomy" id="1524096"/>
    <lineage>
        <taxon>Bacteria</taxon>
        <taxon>Pseudomonadati</taxon>
        <taxon>Bacteroidota</taxon>
        <taxon>Sphingobacteriia</taxon>
        <taxon>Sphingobacteriales</taxon>
        <taxon>Sphingobacteriaceae</taxon>
        <taxon>Mucilaginibacter</taxon>
    </lineage>
</organism>
<evidence type="ECO:0000256" key="6">
    <source>
        <dbReference type="ARBA" id="ARBA00012865"/>
    </source>
</evidence>
<evidence type="ECO:0000256" key="9">
    <source>
        <dbReference type="ARBA" id="ARBA00022764"/>
    </source>
</evidence>
<comment type="subcellular location">
    <subcellularLocation>
        <location evidence="3">Periplasm</location>
    </subcellularLocation>
</comment>
<dbReference type="Gene3D" id="3.60.15.10">
    <property type="entry name" value="Ribonuclease Z/Hydroxyacylglutathione hydrolase-like"/>
    <property type="match status" value="1"/>
</dbReference>
<name>A0A4Y8S7Q0_9SPHI</name>
<comment type="caution">
    <text evidence="14">The sequence shown here is derived from an EMBL/GenBank/DDBJ whole genome shotgun (WGS) entry which is preliminary data.</text>
</comment>
<evidence type="ECO:0000259" key="13">
    <source>
        <dbReference type="SMART" id="SM00849"/>
    </source>
</evidence>
<reference evidence="14 15" key="1">
    <citation type="journal article" date="2017" name="Int. J. Syst. Evol. Microbiol.">
        <title>Mucilaginibacterpsychrotolerans sp. nov., isolated from peatlands.</title>
        <authorList>
            <person name="Deng Y."/>
            <person name="Shen L."/>
            <person name="Xu B."/>
            <person name="Liu Y."/>
            <person name="Gu Z."/>
            <person name="Liu H."/>
            <person name="Zhou Y."/>
        </authorList>
    </citation>
    <scope>NUCLEOTIDE SEQUENCE [LARGE SCALE GENOMIC DNA]</scope>
    <source>
        <strain evidence="14 15">NH7-4</strain>
    </source>
</reference>
<dbReference type="InterPro" id="IPR001279">
    <property type="entry name" value="Metallo-B-lactamas"/>
</dbReference>
<keyword evidence="12" id="KW-0046">Antibiotic resistance</keyword>
<dbReference type="InterPro" id="IPR001018">
    <property type="entry name" value="Beta-lactamase_class-B_CS"/>
</dbReference>
<evidence type="ECO:0000256" key="5">
    <source>
        <dbReference type="ARBA" id="ARBA00011245"/>
    </source>
</evidence>
<dbReference type="GO" id="GO:0008800">
    <property type="term" value="F:beta-lactamase activity"/>
    <property type="evidence" value="ECO:0007669"/>
    <property type="project" value="UniProtKB-EC"/>
</dbReference>
<dbReference type="SUPFAM" id="SSF56281">
    <property type="entry name" value="Metallo-hydrolase/oxidoreductase"/>
    <property type="match status" value="1"/>
</dbReference>